<evidence type="ECO:0000313" key="3">
    <source>
        <dbReference type="Proteomes" id="UP000321412"/>
    </source>
</evidence>
<feature type="region of interest" description="Disordered" evidence="1">
    <location>
        <begin position="299"/>
        <end position="326"/>
    </location>
</feature>
<organism evidence="2 3">
    <name type="scientific">Lujinxingia vulgaris</name>
    <dbReference type="NCBI Taxonomy" id="2600176"/>
    <lineage>
        <taxon>Bacteria</taxon>
        <taxon>Deltaproteobacteria</taxon>
        <taxon>Bradymonadales</taxon>
        <taxon>Lujinxingiaceae</taxon>
        <taxon>Lujinxingia</taxon>
    </lineage>
</organism>
<name>A0A5C6X7D3_9DELT</name>
<feature type="compositionally biased region" description="Polar residues" evidence="1">
    <location>
        <begin position="146"/>
        <end position="163"/>
    </location>
</feature>
<feature type="region of interest" description="Disordered" evidence="1">
    <location>
        <begin position="146"/>
        <end position="189"/>
    </location>
</feature>
<accession>A0A5C6X7D3</accession>
<dbReference type="EMBL" id="VOSM01000003">
    <property type="protein sequence ID" value="TXD37753.1"/>
    <property type="molecule type" value="Genomic_DNA"/>
</dbReference>
<evidence type="ECO:0000313" key="2">
    <source>
        <dbReference type="EMBL" id="TXD37753.1"/>
    </source>
</evidence>
<comment type="caution">
    <text evidence="2">The sequence shown here is derived from an EMBL/GenBank/DDBJ whole genome shotgun (WGS) entry which is preliminary data.</text>
</comment>
<evidence type="ECO:0000256" key="1">
    <source>
        <dbReference type="SAM" id="MobiDB-lite"/>
    </source>
</evidence>
<dbReference type="RefSeq" id="WP_146980906.1">
    <property type="nucleotide sequence ID" value="NZ_VOSM01000003.1"/>
</dbReference>
<gene>
    <name evidence="2" type="ORF">FRC98_08685</name>
</gene>
<dbReference type="AlphaFoldDB" id="A0A5C6X7D3"/>
<protein>
    <submittedName>
        <fullName evidence="2">Uncharacterized protein</fullName>
    </submittedName>
</protein>
<feature type="compositionally biased region" description="Low complexity" evidence="1">
    <location>
        <begin position="173"/>
        <end position="188"/>
    </location>
</feature>
<sequence length="438" mass="46480">MGESISATWTEVFESRGMELHPAPAPAGVSGAEAWFEGLSAFEKHSFVRLLISAHGDEAHVFVELAAGPPEGQEALLASAASAWLNRATPATWETSSTGLPAQLRARLPHTDALFATLDALLSFMARASEVDSAEGWLKFFGHTTGATPTSPAAQKPATSKSAGSPFETIGQSESSPADADAPSPASAQRLEVVDSGEGPLKLNVHLSDVLGSAETQRLVHALSHYLHARYDVQAHHATDTSAPRTLSLAIEPERYLGSRRELTDDLQRFCKRLGDYIEAGGDLQDYLGINDVVLSTLPSTEAPSPAPSPSATSSSSRQPRSSDADTGVVFDLSSASATTARELVQGDFTDSRLKRDDAQTALVDLVLRHPGYSERRINQVLTILLSIDYAAAERLADSAPCVIAWGISRERALSFKDVLHSAGGKALLVEPGTFGES</sequence>
<dbReference type="Proteomes" id="UP000321412">
    <property type="component" value="Unassembled WGS sequence"/>
</dbReference>
<dbReference type="OrthoDB" id="5492864at2"/>
<reference evidence="2 3" key="1">
    <citation type="submission" date="2019-08" db="EMBL/GenBank/DDBJ databases">
        <title>Bradymonadales sp. TMQ4.</title>
        <authorList>
            <person name="Liang Q."/>
        </authorList>
    </citation>
    <scope>NUCLEOTIDE SEQUENCE [LARGE SCALE GENOMIC DNA]</scope>
    <source>
        <strain evidence="2 3">TMQ4</strain>
    </source>
</reference>
<keyword evidence="3" id="KW-1185">Reference proteome</keyword>
<proteinExistence type="predicted"/>
<feature type="compositionally biased region" description="Low complexity" evidence="1">
    <location>
        <begin position="299"/>
        <end position="322"/>
    </location>
</feature>